<protein>
    <submittedName>
        <fullName evidence="1">Spore coat protein GerQ</fullName>
    </submittedName>
</protein>
<accession>A0A4R2S0I5</accession>
<dbReference type="InterPro" id="IPR014099">
    <property type="entry name" value="Spore_coat_GerQ"/>
</dbReference>
<proteinExistence type="predicted"/>
<dbReference type="AlphaFoldDB" id="A0A4R2S0I5"/>
<dbReference type="EMBL" id="SLXV01000037">
    <property type="protein sequence ID" value="TCP64845.1"/>
    <property type="molecule type" value="Genomic_DNA"/>
</dbReference>
<dbReference type="Proteomes" id="UP000294746">
    <property type="component" value="Unassembled WGS sequence"/>
</dbReference>
<organism evidence="1 2">
    <name type="scientific">Baia soyae</name>
    <dbReference type="NCBI Taxonomy" id="1544746"/>
    <lineage>
        <taxon>Bacteria</taxon>
        <taxon>Bacillati</taxon>
        <taxon>Bacillota</taxon>
        <taxon>Bacilli</taxon>
        <taxon>Bacillales</taxon>
        <taxon>Thermoactinomycetaceae</taxon>
        <taxon>Baia</taxon>
    </lineage>
</organism>
<dbReference type="Pfam" id="PF09671">
    <property type="entry name" value="Spore_GerQ"/>
    <property type="match status" value="1"/>
</dbReference>
<name>A0A4R2S0I5_9BACL</name>
<keyword evidence="2" id="KW-1185">Reference proteome</keyword>
<keyword evidence="1" id="KW-0167">Capsid protein</keyword>
<evidence type="ECO:0000313" key="1">
    <source>
        <dbReference type="EMBL" id="TCP64845.1"/>
    </source>
</evidence>
<dbReference type="RefSeq" id="WP_131849518.1">
    <property type="nucleotide sequence ID" value="NZ_SLXV01000037.1"/>
</dbReference>
<dbReference type="OrthoDB" id="1643178at2"/>
<gene>
    <name evidence="1" type="ORF">EDD57_13727</name>
</gene>
<keyword evidence="1" id="KW-0946">Virion</keyword>
<comment type="caution">
    <text evidence="1">The sequence shown here is derived from an EMBL/GenBank/DDBJ whole genome shotgun (WGS) entry which is preliminary data.</text>
</comment>
<reference evidence="1 2" key="1">
    <citation type="submission" date="2019-03" db="EMBL/GenBank/DDBJ databases">
        <title>Genomic Encyclopedia of Type Strains, Phase IV (KMG-IV): sequencing the most valuable type-strain genomes for metagenomic binning, comparative biology and taxonomic classification.</title>
        <authorList>
            <person name="Goeker M."/>
        </authorList>
    </citation>
    <scope>NUCLEOTIDE SEQUENCE [LARGE SCALE GENOMIC DNA]</scope>
    <source>
        <strain evidence="1 2">DSM 46831</strain>
    </source>
</reference>
<evidence type="ECO:0000313" key="2">
    <source>
        <dbReference type="Proteomes" id="UP000294746"/>
    </source>
</evidence>
<sequence length="109" mass="12880">MYWQYPYQQYQYGGNVSQAGNIQQRTERYYSEDLLQKNIGKTVTVYLTFENNKQWNARQVTGKLREVGRDFILVKDRQTGKDQMYLNINVDYIVFDDAPATIADGYDQD</sequence>